<evidence type="ECO:0000313" key="23">
    <source>
        <dbReference type="Proteomes" id="UP000231203"/>
    </source>
</evidence>
<dbReference type="HAMAP" id="MF_01965">
    <property type="entry name" value="NADHX_dehydratase"/>
    <property type="match status" value="1"/>
</dbReference>
<dbReference type="PIRSF" id="PIRSF017184">
    <property type="entry name" value="Nnr"/>
    <property type="match status" value="1"/>
</dbReference>
<evidence type="ECO:0000256" key="9">
    <source>
        <dbReference type="ARBA" id="ARBA00022958"/>
    </source>
</evidence>
<dbReference type="EC" id="4.2.1.136" evidence="19"/>
<evidence type="ECO:0000256" key="2">
    <source>
        <dbReference type="ARBA" id="ARBA00000909"/>
    </source>
</evidence>
<feature type="binding site" evidence="18">
    <location>
        <begin position="58"/>
        <end position="62"/>
    </location>
    <ligand>
        <name>(6S)-NADPHX</name>
        <dbReference type="ChEBI" id="CHEBI:64076"/>
    </ligand>
</feature>
<dbReference type="Pfam" id="PF03853">
    <property type="entry name" value="YjeF_N"/>
    <property type="match status" value="1"/>
</dbReference>
<dbReference type="GO" id="GO:0046872">
    <property type="term" value="F:metal ion binding"/>
    <property type="evidence" value="ECO:0007669"/>
    <property type="project" value="UniProtKB-UniRule"/>
</dbReference>
<dbReference type="InterPro" id="IPR030677">
    <property type="entry name" value="Nnr"/>
</dbReference>
<dbReference type="AlphaFoldDB" id="A0A2G6MQ94"/>
<keyword evidence="10 17" id="KW-0520">NAD</keyword>
<name>A0A2G6MQ94_9BACT</name>
<evidence type="ECO:0000256" key="1">
    <source>
        <dbReference type="ARBA" id="ARBA00000013"/>
    </source>
</evidence>
<feature type="binding site" evidence="17">
    <location>
        <position position="270"/>
    </location>
    <ligand>
        <name>(6S)-NADPHX</name>
        <dbReference type="ChEBI" id="CHEBI:64076"/>
    </ligand>
</feature>
<evidence type="ECO:0000256" key="19">
    <source>
        <dbReference type="PIRNR" id="PIRNR017184"/>
    </source>
</evidence>
<dbReference type="InterPro" id="IPR036652">
    <property type="entry name" value="YjeF_N_dom_sf"/>
</dbReference>
<dbReference type="GO" id="GO:0005524">
    <property type="term" value="F:ATP binding"/>
    <property type="evidence" value="ECO:0007669"/>
    <property type="project" value="UniProtKB-UniRule"/>
</dbReference>
<feature type="binding site" evidence="17">
    <location>
        <position position="459"/>
    </location>
    <ligand>
        <name>(6S)-NADPHX</name>
        <dbReference type="ChEBI" id="CHEBI:64076"/>
    </ligand>
</feature>
<protein>
    <recommendedName>
        <fullName evidence="19">Bifunctional NAD(P)H-hydrate repair enzyme</fullName>
    </recommendedName>
    <alternativeName>
        <fullName evidence="19">Nicotinamide nucleotide repair protein</fullName>
    </alternativeName>
    <domain>
        <recommendedName>
            <fullName evidence="19">ADP-dependent (S)-NAD(P)H-hydrate dehydratase</fullName>
            <ecNumber evidence="19">4.2.1.136</ecNumber>
        </recommendedName>
        <alternativeName>
            <fullName evidence="19">ADP-dependent NAD(P)HX dehydratase</fullName>
        </alternativeName>
    </domain>
    <domain>
        <recommendedName>
            <fullName evidence="19">NAD(P)H-hydrate epimerase</fullName>
            <ecNumber evidence="19">5.1.99.6</ecNumber>
        </recommendedName>
    </domain>
</protein>
<evidence type="ECO:0000256" key="12">
    <source>
        <dbReference type="ARBA" id="ARBA00023239"/>
    </source>
</evidence>
<feature type="binding site" evidence="17">
    <location>
        <begin position="429"/>
        <end position="433"/>
    </location>
    <ligand>
        <name>AMP</name>
        <dbReference type="ChEBI" id="CHEBI:456215"/>
    </ligand>
</feature>
<comment type="function">
    <text evidence="17">Catalyzes the dehydration of the S-form of NAD(P)HX at the expense of ADP, which is converted to AMP. Together with NAD(P)HX epimerase, which catalyzes the epimerization of the S- and R-forms, the enzyme allows the repair of both epimers of NAD(P)HX, a damaged form of NAD(P)H that is a result of enzymatic or heat-dependent hydration.</text>
</comment>
<dbReference type="EC" id="5.1.99.6" evidence="19"/>
<feature type="binding site" evidence="18">
    <location>
        <begin position="139"/>
        <end position="145"/>
    </location>
    <ligand>
        <name>(6S)-NADPHX</name>
        <dbReference type="ChEBI" id="CHEBI:64076"/>
    </ligand>
</feature>
<comment type="catalytic activity">
    <reaction evidence="2 18 19">
        <text>(6R)-NADPHX = (6S)-NADPHX</text>
        <dbReference type="Rhea" id="RHEA:32227"/>
        <dbReference type="ChEBI" id="CHEBI:64076"/>
        <dbReference type="ChEBI" id="CHEBI:64077"/>
        <dbReference type="EC" id="5.1.99.6"/>
    </reaction>
</comment>
<proteinExistence type="inferred from homology"/>
<dbReference type="Pfam" id="PF01256">
    <property type="entry name" value="Carb_kinase"/>
    <property type="match status" value="1"/>
</dbReference>
<comment type="similarity">
    <text evidence="17">Belongs to the NnrD/CARKD family.</text>
</comment>
<dbReference type="CDD" id="cd01171">
    <property type="entry name" value="YXKO-related"/>
    <property type="match status" value="1"/>
</dbReference>
<comment type="subunit">
    <text evidence="17">Homotetramer.</text>
</comment>
<reference evidence="22 23" key="1">
    <citation type="submission" date="2017-10" db="EMBL/GenBank/DDBJ databases">
        <title>Novel microbial diversity and functional potential in the marine mammal oral microbiome.</title>
        <authorList>
            <person name="Dudek N.K."/>
            <person name="Sun C.L."/>
            <person name="Burstein D."/>
            <person name="Kantor R.S."/>
            <person name="Aliaga Goltsman D.S."/>
            <person name="Bik E.M."/>
            <person name="Thomas B.C."/>
            <person name="Banfield J.F."/>
            <person name="Relman D.A."/>
        </authorList>
    </citation>
    <scope>NUCLEOTIDE SEQUENCE [LARGE SCALE GENOMIC DNA]</scope>
    <source>
        <strain evidence="22">DOLJORAL78_47_202</strain>
    </source>
</reference>
<accession>A0A2G6MQ94</accession>
<evidence type="ECO:0000256" key="3">
    <source>
        <dbReference type="ARBA" id="ARBA00006001"/>
    </source>
</evidence>
<evidence type="ECO:0000256" key="4">
    <source>
        <dbReference type="ARBA" id="ARBA00009524"/>
    </source>
</evidence>
<keyword evidence="9 18" id="KW-0630">Potassium</keyword>
<feature type="binding site" evidence="18">
    <location>
        <position position="171"/>
    </location>
    <ligand>
        <name>K(+)</name>
        <dbReference type="ChEBI" id="CHEBI:29103"/>
    </ligand>
</feature>
<keyword evidence="5 18" id="KW-0479">Metal-binding</keyword>
<dbReference type="InterPro" id="IPR017953">
    <property type="entry name" value="Carbohydrate_kinase_pred_CS"/>
</dbReference>
<evidence type="ECO:0000259" key="20">
    <source>
        <dbReference type="PROSITE" id="PS51383"/>
    </source>
</evidence>
<dbReference type="GO" id="GO:0110051">
    <property type="term" value="P:metabolite repair"/>
    <property type="evidence" value="ECO:0007669"/>
    <property type="project" value="TreeGrafter"/>
</dbReference>
<dbReference type="PROSITE" id="PS51383">
    <property type="entry name" value="YJEF_C_3"/>
    <property type="match status" value="1"/>
</dbReference>
<dbReference type="SUPFAM" id="SSF53613">
    <property type="entry name" value="Ribokinase-like"/>
    <property type="match status" value="1"/>
</dbReference>
<dbReference type="PROSITE" id="PS01050">
    <property type="entry name" value="YJEF_C_2"/>
    <property type="match status" value="1"/>
</dbReference>
<keyword evidence="7 17" id="KW-0067">ATP-binding</keyword>
<evidence type="ECO:0000256" key="17">
    <source>
        <dbReference type="HAMAP-Rule" id="MF_01965"/>
    </source>
</evidence>
<feature type="binding site" evidence="18">
    <location>
        <position position="168"/>
    </location>
    <ligand>
        <name>(6S)-NADPHX</name>
        <dbReference type="ChEBI" id="CHEBI:64076"/>
    </ligand>
</feature>
<dbReference type="InterPro" id="IPR029056">
    <property type="entry name" value="Ribokinase-like"/>
</dbReference>
<feature type="domain" description="YjeF N-terminal" evidence="21">
    <location>
        <begin position="9"/>
        <end position="225"/>
    </location>
</feature>
<keyword evidence="8 17" id="KW-0521">NADP</keyword>
<sequence length="519" mass="54355">MIIVTTKQMQQMDKNTIETFGIPGRVLMENAGRGALEMLCDQFNLEGARVAVVAGRGNNGGDGFVIGRYLMEMGVSVSFFLLSTRDRVQGDARANLDLVVNLLAEHSLSQFIEIHDKASLEAVAEILPNHDLVVDAIFGTGLNSDVRGIYRDVIELINDSDKPVFSVDIPSGINADTGAICGVAIQADATATFAFVKAGHILYPGNFHTGALEVIDIGIPGHIAKAQSPYIFLPESHDIADLIPARDFNAHKGSFGHLLVLAGSPGKTGAAALCANAAMRTGAGLVTLGVPEKLMPVMEPMVMEPMTAALAQTPSGGLDTTALDDIITLLANKTALALGPGIGTDSGTRELIKRIMAISSLPIVIDADGLNCIATDPDMLNTAKVPVILTPHPGEMARLTGKTTADIQQNRMKTARNFAERHNVILVLKGAQTLVACPDGAVFICPTGNPGMACGGMGDVLTGMIAAFLTQKLPSESAALAGVYIHGLCGDLLSQDHTFGFLASDMVAGIPQALKTVLS</sequence>
<dbReference type="InterPro" id="IPR004443">
    <property type="entry name" value="YjeF_N_dom"/>
</dbReference>
<feature type="binding site" evidence="17">
    <location>
        <position position="341"/>
    </location>
    <ligand>
        <name>(6S)-NADPHX</name>
        <dbReference type="ChEBI" id="CHEBI:64076"/>
    </ligand>
</feature>
<dbReference type="Gene3D" id="3.40.1190.20">
    <property type="match status" value="1"/>
</dbReference>
<evidence type="ECO:0000256" key="11">
    <source>
        <dbReference type="ARBA" id="ARBA00023235"/>
    </source>
</evidence>
<comment type="catalytic activity">
    <reaction evidence="15 17 19">
        <text>(6S)-NADHX + ADP = AMP + phosphate + NADH + H(+)</text>
        <dbReference type="Rhea" id="RHEA:32223"/>
        <dbReference type="ChEBI" id="CHEBI:15378"/>
        <dbReference type="ChEBI" id="CHEBI:43474"/>
        <dbReference type="ChEBI" id="CHEBI:57945"/>
        <dbReference type="ChEBI" id="CHEBI:64074"/>
        <dbReference type="ChEBI" id="CHEBI:456215"/>
        <dbReference type="ChEBI" id="CHEBI:456216"/>
        <dbReference type="EC" id="4.2.1.136"/>
    </reaction>
</comment>
<comment type="catalytic activity">
    <reaction evidence="16 17 19">
        <text>(6S)-NADPHX + ADP = AMP + phosphate + NADPH + H(+)</text>
        <dbReference type="Rhea" id="RHEA:32235"/>
        <dbReference type="ChEBI" id="CHEBI:15378"/>
        <dbReference type="ChEBI" id="CHEBI:43474"/>
        <dbReference type="ChEBI" id="CHEBI:57783"/>
        <dbReference type="ChEBI" id="CHEBI:64076"/>
        <dbReference type="ChEBI" id="CHEBI:456215"/>
        <dbReference type="ChEBI" id="CHEBI:456216"/>
        <dbReference type="EC" id="4.2.1.136"/>
    </reaction>
</comment>
<dbReference type="GO" id="GO:0052856">
    <property type="term" value="F:NAD(P)HX epimerase activity"/>
    <property type="evidence" value="ECO:0007669"/>
    <property type="project" value="UniProtKB-UniRule"/>
</dbReference>
<evidence type="ECO:0000256" key="10">
    <source>
        <dbReference type="ARBA" id="ARBA00023027"/>
    </source>
</evidence>
<feature type="binding site" evidence="18">
    <location>
        <position position="150"/>
    </location>
    <ligand>
        <name>(6S)-NADPHX</name>
        <dbReference type="ChEBI" id="CHEBI:64076"/>
    </ligand>
</feature>
<dbReference type="NCBIfam" id="TIGR00196">
    <property type="entry name" value="yjeF_cterm"/>
    <property type="match status" value="1"/>
</dbReference>
<evidence type="ECO:0000256" key="5">
    <source>
        <dbReference type="ARBA" id="ARBA00022723"/>
    </source>
</evidence>
<comment type="similarity">
    <text evidence="4 19">In the C-terminal section; belongs to the NnrD/CARKD family.</text>
</comment>
<evidence type="ECO:0000256" key="6">
    <source>
        <dbReference type="ARBA" id="ARBA00022741"/>
    </source>
</evidence>
<organism evidence="22 23">
    <name type="scientific">Desulfobacter postgatei</name>
    <dbReference type="NCBI Taxonomy" id="2293"/>
    <lineage>
        <taxon>Bacteria</taxon>
        <taxon>Pseudomonadati</taxon>
        <taxon>Thermodesulfobacteriota</taxon>
        <taxon>Desulfobacteria</taxon>
        <taxon>Desulfobacterales</taxon>
        <taxon>Desulfobacteraceae</taxon>
        <taxon>Desulfobacter</taxon>
    </lineage>
</organism>
<dbReference type="PANTHER" id="PTHR12592:SF0">
    <property type="entry name" value="ATP-DEPENDENT (S)-NAD(P)H-HYDRATE DEHYDRATASE"/>
    <property type="match status" value="1"/>
</dbReference>
<dbReference type="PROSITE" id="PS51385">
    <property type="entry name" value="YJEF_N"/>
    <property type="match status" value="1"/>
</dbReference>
<evidence type="ECO:0000256" key="7">
    <source>
        <dbReference type="ARBA" id="ARBA00022840"/>
    </source>
</evidence>
<dbReference type="Gene3D" id="3.40.50.10260">
    <property type="entry name" value="YjeF N-terminal domain"/>
    <property type="match status" value="1"/>
</dbReference>
<dbReference type="SUPFAM" id="SSF64153">
    <property type="entry name" value="YjeF N-terminal domain-like"/>
    <property type="match status" value="1"/>
</dbReference>
<dbReference type="GO" id="GO:0046496">
    <property type="term" value="P:nicotinamide nucleotide metabolic process"/>
    <property type="evidence" value="ECO:0007669"/>
    <property type="project" value="UniProtKB-UniRule"/>
</dbReference>
<dbReference type="InterPro" id="IPR000631">
    <property type="entry name" value="CARKD"/>
</dbReference>
<comment type="cofactor">
    <cofactor evidence="18 19">
        <name>K(+)</name>
        <dbReference type="ChEBI" id="CHEBI:29103"/>
    </cofactor>
    <text evidence="18 19">Binds 1 potassium ion per subunit.</text>
</comment>
<feature type="binding site" evidence="18">
    <location>
        <position position="59"/>
    </location>
    <ligand>
        <name>K(+)</name>
        <dbReference type="ChEBI" id="CHEBI:29103"/>
    </ligand>
</feature>
<evidence type="ECO:0000256" key="14">
    <source>
        <dbReference type="ARBA" id="ARBA00025153"/>
    </source>
</evidence>
<dbReference type="PANTHER" id="PTHR12592">
    <property type="entry name" value="ATP-DEPENDENT (S)-NAD(P)H-HYDRATE DEHYDRATASE FAMILY MEMBER"/>
    <property type="match status" value="1"/>
</dbReference>
<evidence type="ECO:0000256" key="18">
    <source>
        <dbReference type="HAMAP-Rule" id="MF_01966"/>
    </source>
</evidence>
<comment type="cofactor">
    <cofactor evidence="17">
        <name>Mg(2+)</name>
        <dbReference type="ChEBI" id="CHEBI:18420"/>
    </cofactor>
</comment>
<feature type="binding site" evidence="18">
    <location>
        <position position="135"/>
    </location>
    <ligand>
        <name>K(+)</name>
        <dbReference type="ChEBI" id="CHEBI:29103"/>
    </ligand>
</feature>
<keyword evidence="11 18" id="KW-0413">Isomerase</keyword>
<dbReference type="GO" id="GO:0052855">
    <property type="term" value="F:ADP-dependent NAD(P)H-hydrate dehydratase activity"/>
    <property type="evidence" value="ECO:0007669"/>
    <property type="project" value="UniProtKB-UniRule"/>
</dbReference>
<comment type="caution">
    <text evidence="22">The sequence shown here is derived from an EMBL/GenBank/DDBJ whole genome shotgun (WGS) entry which is preliminary data.</text>
</comment>
<keyword evidence="13" id="KW-0511">Multifunctional enzyme</keyword>
<evidence type="ECO:0000259" key="21">
    <source>
        <dbReference type="PROSITE" id="PS51385"/>
    </source>
</evidence>
<keyword evidence="12 17" id="KW-0456">Lyase</keyword>
<evidence type="ECO:0000256" key="13">
    <source>
        <dbReference type="ARBA" id="ARBA00023268"/>
    </source>
</evidence>
<dbReference type="HAMAP" id="MF_01966">
    <property type="entry name" value="NADHX_epimerase"/>
    <property type="match status" value="1"/>
</dbReference>
<keyword evidence="6 17" id="KW-0547">Nucleotide-binding</keyword>
<dbReference type="EMBL" id="PDTI01000059">
    <property type="protein sequence ID" value="PIE62181.1"/>
    <property type="molecule type" value="Genomic_DNA"/>
</dbReference>
<evidence type="ECO:0000256" key="8">
    <source>
        <dbReference type="ARBA" id="ARBA00022857"/>
    </source>
</evidence>
<comment type="catalytic activity">
    <reaction evidence="1 18 19">
        <text>(6R)-NADHX = (6S)-NADHX</text>
        <dbReference type="Rhea" id="RHEA:32215"/>
        <dbReference type="ChEBI" id="CHEBI:64074"/>
        <dbReference type="ChEBI" id="CHEBI:64075"/>
        <dbReference type="EC" id="5.1.99.6"/>
    </reaction>
</comment>
<gene>
    <name evidence="17" type="primary">nnrD</name>
    <name evidence="18" type="synonym">nnrE</name>
    <name evidence="22" type="ORF">CSA25_06395</name>
</gene>
<comment type="function">
    <text evidence="14 19">Bifunctional enzyme that catalyzes the epimerization of the S- and R-forms of NAD(P)HX and the dehydration of the S-form of NAD(P)HX at the expense of ADP, which is converted to AMP. This allows the repair of both epimers of NAD(P)HX, a damaged form of NAD(P)H that is a result of enzymatic or heat-dependent hydration.</text>
</comment>
<comment type="function">
    <text evidence="18">Catalyzes the epimerization of the S- and R-forms of NAD(P)HX, a damaged form of NAD(P)H that is a result of enzymatic or heat-dependent hydration. This is a prerequisite for the S-specific NAD(P)H-hydrate dehydratase to allow the repair of both epimers of NAD(P)HX.</text>
</comment>
<feature type="binding site" evidence="17">
    <location>
        <position position="392"/>
    </location>
    <ligand>
        <name>(6S)-NADPHX</name>
        <dbReference type="ChEBI" id="CHEBI:64076"/>
    </ligand>
</feature>
<comment type="similarity">
    <text evidence="18">Belongs to the NnrE/AIBP family.</text>
</comment>
<evidence type="ECO:0000256" key="15">
    <source>
        <dbReference type="ARBA" id="ARBA00048238"/>
    </source>
</evidence>
<evidence type="ECO:0000256" key="16">
    <source>
        <dbReference type="ARBA" id="ARBA00049209"/>
    </source>
</evidence>
<dbReference type="NCBIfam" id="TIGR00197">
    <property type="entry name" value="yjeF_nterm"/>
    <property type="match status" value="1"/>
</dbReference>
<feature type="binding site" evidence="17">
    <location>
        <position position="458"/>
    </location>
    <ligand>
        <name>AMP</name>
        <dbReference type="ChEBI" id="CHEBI:456215"/>
    </ligand>
</feature>
<evidence type="ECO:0000313" key="22">
    <source>
        <dbReference type="EMBL" id="PIE62181.1"/>
    </source>
</evidence>
<dbReference type="Proteomes" id="UP000231203">
    <property type="component" value="Unassembled WGS sequence"/>
</dbReference>
<comment type="similarity">
    <text evidence="3 19">In the N-terminal section; belongs to the NnrE/AIBP family.</text>
</comment>
<feature type="domain" description="YjeF C-terminal" evidence="20">
    <location>
        <begin position="235"/>
        <end position="517"/>
    </location>
</feature>